<dbReference type="NCBIfam" id="TIGR04057">
    <property type="entry name" value="SusC_RagA_signa"/>
    <property type="match status" value="1"/>
</dbReference>
<comment type="caution">
    <text evidence="13">The sequence shown here is derived from an EMBL/GenBank/DDBJ whole genome shotgun (WGS) entry which is preliminary data.</text>
</comment>
<gene>
    <name evidence="13" type="ORF">FNW21_08940</name>
</gene>
<dbReference type="InterPro" id="IPR039426">
    <property type="entry name" value="TonB-dep_rcpt-like"/>
</dbReference>
<evidence type="ECO:0000256" key="8">
    <source>
        <dbReference type="PROSITE-ProRule" id="PRU01360"/>
    </source>
</evidence>
<evidence type="ECO:0000256" key="7">
    <source>
        <dbReference type="ARBA" id="ARBA00023237"/>
    </source>
</evidence>
<dbReference type="GO" id="GO:0009279">
    <property type="term" value="C:cell outer membrane"/>
    <property type="evidence" value="ECO:0007669"/>
    <property type="project" value="UniProtKB-SubCell"/>
</dbReference>
<comment type="similarity">
    <text evidence="8 9">Belongs to the TonB-dependent receptor family.</text>
</comment>
<dbReference type="InterPro" id="IPR023996">
    <property type="entry name" value="TonB-dep_OMP_SusC/RagA"/>
</dbReference>
<dbReference type="InterPro" id="IPR037066">
    <property type="entry name" value="Plug_dom_sf"/>
</dbReference>
<keyword evidence="14" id="KW-1185">Reference proteome</keyword>
<dbReference type="Proteomes" id="UP000316371">
    <property type="component" value="Unassembled WGS sequence"/>
</dbReference>
<dbReference type="Gene3D" id="2.170.130.10">
    <property type="entry name" value="TonB-dependent receptor, plug domain"/>
    <property type="match status" value="1"/>
</dbReference>
<dbReference type="EMBL" id="VJZT01000008">
    <property type="protein sequence ID" value="TRX39410.1"/>
    <property type="molecule type" value="Genomic_DNA"/>
</dbReference>
<dbReference type="OrthoDB" id="9768177at2"/>
<evidence type="ECO:0000256" key="3">
    <source>
        <dbReference type="ARBA" id="ARBA00022452"/>
    </source>
</evidence>
<dbReference type="SUPFAM" id="SSF49464">
    <property type="entry name" value="Carboxypeptidase regulatory domain-like"/>
    <property type="match status" value="1"/>
</dbReference>
<keyword evidence="6 8" id="KW-0472">Membrane</keyword>
<dbReference type="InterPro" id="IPR036942">
    <property type="entry name" value="Beta-barrel_TonB_sf"/>
</dbReference>
<feature type="chain" id="PRO_5022201484" evidence="10">
    <location>
        <begin position="22"/>
        <end position="1025"/>
    </location>
</feature>
<dbReference type="PROSITE" id="PS52016">
    <property type="entry name" value="TONB_DEPENDENT_REC_3"/>
    <property type="match status" value="1"/>
</dbReference>
<dbReference type="Gene3D" id="2.40.170.20">
    <property type="entry name" value="TonB-dependent receptor, beta-barrel domain"/>
    <property type="match status" value="1"/>
</dbReference>
<keyword evidence="3 8" id="KW-1134">Transmembrane beta strand</keyword>
<dbReference type="InterPro" id="IPR023997">
    <property type="entry name" value="TonB-dep_OMP_SusC/RagA_CS"/>
</dbReference>
<dbReference type="Gene3D" id="2.60.40.1120">
    <property type="entry name" value="Carboxypeptidase-like, regulatory domain"/>
    <property type="match status" value="1"/>
</dbReference>
<dbReference type="Pfam" id="PF07715">
    <property type="entry name" value="Plug"/>
    <property type="match status" value="1"/>
</dbReference>
<keyword evidence="2 8" id="KW-0813">Transport</keyword>
<evidence type="ECO:0000256" key="4">
    <source>
        <dbReference type="ARBA" id="ARBA00022692"/>
    </source>
</evidence>
<evidence type="ECO:0000256" key="2">
    <source>
        <dbReference type="ARBA" id="ARBA00022448"/>
    </source>
</evidence>
<proteinExistence type="inferred from homology"/>
<feature type="signal peptide" evidence="10">
    <location>
        <begin position="1"/>
        <end position="21"/>
    </location>
</feature>
<feature type="domain" description="TonB-dependent receptor-like beta-barrel" evidence="11">
    <location>
        <begin position="439"/>
        <end position="895"/>
    </location>
</feature>
<keyword evidence="4 8" id="KW-0812">Transmembrane</keyword>
<dbReference type="Pfam" id="PF13715">
    <property type="entry name" value="CarbopepD_reg_2"/>
    <property type="match status" value="1"/>
</dbReference>
<dbReference type="RefSeq" id="WP_144256400.1">
    <property type="nucleotide sequence ID" value="NZ_VJZT01000008.1"/>
</dbReference>
<evidence type="ECO:0000313" key="14">
    <source>
        <dbReference type="Proteomes" id="UP000316371"/>
    </source>
</evidence>
<sequence length="1025" mass="112685">MKTIYKKLLFLLLLLPMSMLAQNVVSGTVVDAVTKQPIPGVNVNVQGTSNGVSTDFDGNYKLPNVKKGDKIIFSFIGYKSASVSYDSQKSLTVSLTEESNQLQEVVIQVGYGSAKKKDATGSVALVTAKDFNKGAIVSTDQLLAGKAAGVRITNSGGQPDASPNIRIRGGASLNASNNPLIIIDGVPIGDNNPAGVSNPFTLINPNDVESFSILKDASATAIYGVRASNGVILITTKKGTTGAPQFNYSANVSIGQVGKKLNVMNGVDFTKFIQQYHPTKTNQLGIDDPTTDAVDNLATPEIEGRILSNTDWQDVILRTSISTDHNFSARANLYKKIPFRASVGYNKTQGLVRNSDYERLSYSFKMTPKLLHDDLKIDINAKGTYTNKNTIDEDGALGGALSMDPTKPVYGDSFNNKFDGYYQSTLLNGNRDLMVGSTNPLALLEQRKRPERAVRFLGNVEFDYKLPFLRDLRAVVNLGLDASQSRIRESFANNALATYTFNQGTDHTSNYLFNPGMSYLENQTSTNKTMDAYLAYSKTYTGFVTKFDAQAGYSYQDFRTDGYSEQFRNNIDTGLREPNINANNPNNRYYSPLNLQAFFGRTNVDLLGKYLFTATLRTDASSLFTPENRWGIFPAVGGAWKIKEEAFLKDSKLFQDLKLRLGWGRTGQSNIPNRYFPSRPLFTPGNVTSQYLPNITTYTPLPYNADLTWEKTTTYNLGLDFELFTGSILSGAFDVYHRKTTDLLANVPFAAGGTGGSEFIKNVGSMEGDGLELSLNVKAVSSDDFNLNFGGNIAYNYSKISNLKELTVTPDTGSTVGGTGVYLAYNPVGYQPYSAWVFQQIYDAKGQPIVGAYTDFNGDGVITNADKYYKSLRPNWTFGFNTSINYKNWDLAANFRGQLGGQVYNRKVASNGSIQSAIPQNGNSLNNVLNFYDGTANPIFDNFIGNEQFSDYLLEDATFLRCDNISLSYKFAKFINKSSLRVSGSVNNAFIITNYSGQDPESFNAIDGNFYPRPITYTFGVSLDF</sequence>
<evidence type="ECO:0000313" key="13">
    <source>
        <dbReference type="EMBL" id="TRX39410.1"/>
    </source>
</evidence>
<protein>
    <submittedName>
        <fullName evidence="13">SusC/RagA family TonB-linked outer membrane protein</fullName>
    </submittedName>
</protein>
<keyword evidence="7 8" id="KW-0998">Cell outer membrane</keyword>
<evidence type="ECO:0000259" key="12">
    <source>
        <dbReference type="Pfam" id="PF07715"/>
    </source>
</evidence>
<dbReference type="Pfam" id="PF00593">
    <property type="entry name" value="TonB_dep_Rec_b-barrel"/>
    <property type="match status" value="1"/>
</dbReference>
<evidence type="ECO:0000256" key="9">
    <source>
        <dbReference type="RuleBase" id="RU003357"/>
    </source>
</evidence>
<dbReference type="InterPro" id="IPR008969">
    <property type="entry name" value="CarboxyPept-like_regulatory"/>
</dbReference>
<evidence type="ECO:0000256" key="1">
    <source>
        <dbReference type="ARBA" id="ARBA00004571"/>
    </source>
</evidence>
<accession>A0A553E373</accession>
<dbReference type="InterPro" id="IPR000531">
    <property type="entry name" value="Beta-barrel_TonB"/>
</dbReference>
<dbReference type="AlphaFoldDB" id="A0A553E373"/>
<feature type="domain" description="TonB-dependent receptor plug" evidence="12">
    <location>
        <begin position="115"/>
        <end position="231"/>
    </location>
</feature>
<dbReference type="SUPFAM" id="SSF56935">
    <property type="entry name" value="Porins"/>
    <property type="match status" value="1"/>
</dbReference>
<dbReference type="InterPro" id="IPR012910">
    <property type="entry name" value="Plug_dom"/>
</dbReference>
<evidence type="ECO:0000256" key="10">
    <source>
        <dbReference type="SAM" id="SignalP"/>
    </source>
</evidence>
<organism evidence="13 14">
    <name type="scientific">Flavobacterium restrictum</name>
    <dbReference type="NCBI Taxonomy" id="2594428"/>
    <lineage>
        <taxon>Bacteria</taxon>
        <taxon>Pseudomonadati</taxon>
        <taxon>Bacteroidota</taxon>
        <taxon>Flavobacteriia</taxon>
        <taxon>Flavobacteriales</taxon>
        <taxon>Flavobacteriaceae</taxon>
        <taxon>Flavobacterium</taxon>
    </lineage>
</organism>
<evidence type="ECO:0000259" key="11">
    <source>
        <dbReference type="Pfam" id="PF00593"/>
    </source>
</evidence>
<keyword evidence="10" id="KW-0732">Signal</keyword>
<keyword evidence="5 9" id="KW-0798">TonB box</keyword>
<name>A0A553E373_9FLAO</name>
<evidence type="ECO:0000256" key="5">
    <source>
        <dbReference type="ARBA" id="ARBA00023077"/>
    </source>
</evidence>
<dbReference type="NCBIfam" id="TIGR04056">
    <property type="entry name" value="OMP_RagA_SusC"/>
    <property type="match status" value="1"/>
</dbReference>
<evidence type="ECO:0000256" key="6">
    <source>
        <dbReference type="ARBA" id="ARBA00023136"/>
    </source>
</evidence>
<reference evidence="13 14" key="1">
    <citation type="submission" date="2019-07" db="EMBL/GenBank/DDBJ databases">
        <title>Novel species of Flavobacterium.</title>
        <authorList>
            <person name="Liu Q."/>
            <person name="Xin Y.-H."/>
        </authorList>
    </citation>
    <scope>NUCLEOTIDE SEQUENCE [LARGE SCALE GENOMIC DNA]</scope>
    <source>
        <strain evidence="13 14">LB1R34</strain>
    </source>
</reference>
<comment type="subcellular location">
    <subcellularLocation>
        <location evidence="1 8">Cell outer membrane</location>
        <topology evidence="1 8">Multi-pass membrane protein</topology>
    </subcellularLocation>
</comment>